<dbReference type="GO" id="GO:0009055">
    <property type="term" value="F:electron transfer activity"/>
    <property type="evidence" value="ECO:0007669"/>
    <property type="project" value="InterPro"/>
</dbReference>
<evidence type="ECO:0000256" key="1">
    <source>
        <dbReference type="ARBA" id="ARBA00022617"/>
    </source>
</evidence>
<dbReference type="EMBL" id="AP013066">
    <property type="protein sequence ID" value="BAN36220.1"/>
    <property type="molecule type" value="Genomic_DNA"/>
</dbReference>
<evidence type="ECO:0000256" key="2">
    <source>
        <dbReference type="ARBA" id="ARBA00022723"/>
    </source>
</evidence>
<evidence type="ECO:0000256" key="5">
    <source>
        <dbReference type="SAM" id="SignalP"/>
    </source>
</evidence>
<keyword evidence="3 4" id="KW-0408">Iron</keyword>
<evidence type="ECO:0000313" key="8">
    <source>
        <dbReference type="Proteomes" id="UP000015559"/>
    </source>
</evidence>
<dbReference type="Gene3D" id="1.10.760.10">
    <property type="entry name" value="Cytochrome c-like domain"/>
    <property type="match status" value="1"/>
</dbReference>
<evidence type="ECO:0000256" key="4">
    <source>
        <dbReference type="PROSITE-ProRule" id="PRU00433"/>
    </source>
</evidence>
<feature type="chain" id="PRO_5004535497" evidence="5">
    <location>
        <begin position="24"/>
        <end position="119"/>
    </location>
</feature>
<keyword evidence="8" id="KW-1185">Reference proteome</keyword>
<gene>
    <name evidence="7" type="primary">soxX</name>
    <name evidence="7" type="ORF">SCD_n02412</name>
</gene>
<dbReference type="InterPro" id="IPR036909">
    <property type="entry name" value="Cyt_c-like_dom_sf"/>
</dbReference>
<reference evidence="7 8" key="1">
    <citation type="journal article" date="2012" name="Appl. Environ. Microbiol.">
        <title>Draft genome sequence of a psychrotolerant sulfur-oxidizing bacterium, Sulfuricella denitrificans skB26, and proteomic insights into cold adaptation.</title>
        <authorList>
            <person name="Watanabe T."/>
            <person name="Kojima H."/>
            <person name="Fukui M."/>
        </authorList>
    </citation>
    <scope>NUCLEOTIDE SEQUENCE [LARGE SCALE GENOMIC DNA]</scope>
    <source>
        <strain evidence="8">skB26</strain>
    </source>
</reference>
<dbReference type="Proteomes" id="UP000015559">
    <property type="component" value="Chromosome"/>
</dbReference>
<evidence type="ECO:0000313" key="7">
    <source>
        <dbReference type="EMBL" id="BAN36220.1"/>
    </source>
</evidence>
<dbReference type="InterPro" id="IPR030999">
    <property type="entry name" value="Thiosulf_SoxX"/>
</dbReference>
<dbReference type="KEGG" id="sdr:SCD_n02412"/>
<evidence type="ECO:0000259" key="6">
    <source>
        <dbReference type="PROSITE" id="PS51007"/>
    </source>
</evidence>
<feature type="signal peptide" evidence="5">
    <location>
        <begin position="1"/>
        <end position="23"/>
    </location>
</feature>
<dbReference type="NCBIfam" id="TIGR04485">
    <property type="entry name" value="thiosulf_SoxX"/>
    <property type="match status" value="1"/>
</dbReference>
<evidence type="ECO:0000256" key="3">
    <source>
        <dbReference type="ARBA" id="ARBA00023004"/>
    </source>
</evidence>
<dbReference type="OrthoDB" id="8775952at2"/>
<name>S6AAT6_SULDS</name>
<dbReference type="HOGENOM" id="CLU_114042_1_0_4"/>
<dbReference type="SUPFAM" id="SSF46626">
    <property type="entry name" value="Cytochrome c"/>
    <property type="match status" value="1"/>
</dbReference>
<dbReference type="GO" id="GO:0046872">
    <property type="term" value="F:metal ion binding"/>
    <property type="evidence" value="ECO:0007669"/>
    <property type="project" value="UniProtKB-KW"/>
</dbReference>
<dbReference type="STRING" id="1163617.SCD_n02412"/>
<keyword evidence="1 4" id="KW-0349">Heme</keyword>
<keyword evidence="2 4" id="KW-0479">Metal-binding</keyword>
<keyword evidence="5" id="KW-0732">Signal</keyword>
<dbReference type="PROSITE" id="PS51007">
    <property type="entry name" value="CYTC"/>
    <property type="match status" value="1"/>
</dbReference>
<feature type="domain" description="Cytochrome c" evidence="6">
    <location>
        <begin position="27"/>
        <end position="119"/>
    </location>
</feature>
<sequence length="119" mass="13063">MRKKLTLMFALIAGLGVVNLSMAAEDAKESAGRAVAMNKAKGNCIACHAIPNDPKAESPGNIGPPFVMMKERFPDRNKMRAQIWDSTVANPKTSMPPFGKHQILTEQEIDQVVEYIHSL</sequence>
<dbReference type="Pfam" id="PF13442">
    <property type="entry name" value="Cytochrome_CBB3"/>
    <property type="match status" value="1"/>
</dbReference>
<proteinExistence type="predicted"/>
<dbReference type="AlphaFoldDB" id="S6AAT6"/>
<organism evidence="7 8">
    <name type="scientific">Sulfuricella denitrificans (strain DSM 22764 / NBRC 105220 / skB26)</name>
    <dbReference type="NCBI Taxonomy" id="1163617"/>
    <lineage>
        <taxon>Bacteria</taxon>
        <taxon>Pseudomonadati</taxon>
        <taxon>Pseudomonadota</taxon>
        <taxon>Betaproteobacteria</taxon>
        <taxon>Nitrosomonadales</taxon>
        <taxon>Sulfuricellaceae</taxon>
        <taxon>Sulfuricella</taxon>
    </lineage>
</organism>
<dbReference type="eggNOG" id="COG2010">
    <property type="taxonomic scope" value="Bacteria"/>
</dbReference>
<dbReference type="GO" id="GO:0020037">
    <property type="term" value="F:heme binding"/>
    <property type="evidence" value="ECO:0007669"/>
    <property type="project" value="InterPro"/>
</dbReference>
<protein>
    <submittedName>
        <fullName evidence="7">Cytochrome C class I SoxX</fullName>
    </submittedName>
</protein>
<accession>S6AAT6</accession>
<dbReference type="RefSeq" id="WP_009205414.1">
    <property type="nucleotide sequence ID" value="NC_022357.1"/>
</dbReference>
<dbReference type="InterPro" id="IPR009056">
    <property type="entry name" value="Cyt_c-like_dom"/>
</dbReference>